<dbReference type="EMBL" id="AKHY01000147">
    <property type="protein sequence ID" value="EIT77500.1"/>
    <property type="molecule type" value="Genomic_DNA"/>
</dbReference>
<gene>
    <name evidence="1" type="ORF">Ao3042_06285</name>
</gene>
<organism evidence="1 2">
    <name type="scientific">Aspergillus oryzae (strain 3.042)</name>
    <name type="common">Yellow koji mold</name>
    <dbReference type="NCBI Taxonomy" id="1160506"/>
    <lineage>
        <taxon>Eukaryota</taxon>
        <taxon>Fungi</taxon>
        <taxon>Dikarya</taxon>
        <taxon>Ascomycota</taxon>
        <taxon>Pezizomycotina</taxon>
        <taxon>Eurotiomycetes</taxon>
        <taxon>Eurotiomycetidae</taxon>
        <taxon>Eurotiales</taxon>
        <taxon>Aspergillaceae</taxon>
        <taxon>Aspergillus</taxon>
        <taxon>Aspergillus subgen. Circumdati</taxon>
    </lineage>
</organism>
<name>I8TT66_ASPO3</name>
<evidence type="ECO:0000313" key="1">
    <source>
        <dbReference type="EMBL" id="EIT77500.1"/>
    </source>
</evidence>
<dbReference type="HOGENOM" id="CLU_1937703_0_0_1"/>
<protein>
    <submittedName>
        <fullName evidence="1">Uncharacterized protein</fullName>
    </submittedName>
</protein>
<comment type="caution">
    <text evidence="1">The sequence shown here is derived from an EMBL/GenBank/DDBJ whole genome shotgun (WGS) entry which is preliminary data.</text>
</comment>
<dbReference type="AlphaFoldDB" id="I8TT66"/>
<reference evidence="1 2" key="1">
    <citation type="journal article" date="2012" name="Eukaryot. Cell">
        <title>Draft genome sequence of Aspergillus oryzae strain 3.042.</title>
        <authorList>
            <person name="Zhao G."/>
            <person name="Yao Y."/>
            <person name="Qi W."/>
            <person name="Wang C."/>
            <person name="Hou L."/>
            <person name="Zeng B."/>
            <person name="Cao X."/>
        </authorList>
    </citation>
    <scope>NUCLEOTIDE SEQUENCE [LARGE SCALE GENOMIC DNA]</scope>
    <source>
        <strain evidence="1 2">3.042</strain>
    </source>
</reference>
<evidence type="ECO:0000313" key="2">
    <source>
        <dbReference type="Proteomes" id="UP000002812"/>
    </source>
</evidence>
<proteinExistence type="predicted"/>
<sequence length="130" mass="14251">MLLTASKVLGITEVLDILNCILSTDKKKKGTQSTSPKSNNLVKVSCRHTLHISIPLVSESLADPQCLFEVGFAFFVPAILRARDPSFFVGEVQSLTHSSQLVADTGNQVKGKFFKDTAAIEVVRVHRNRP</sequence>
<accession>I8TT66</accession>
<reference evidence="2" key="2">
    <citation type="submission" date="2012-06" db="EMBL/GenBank/DDBJ databases">
        <title>Comparative genomic analyses of Aspergillus oryzae 3.042 and A. oryzae RIB40 for soy-sauce fermentation.</title>
        <authorList>
            <person name="Zhao G."/>
            <person name="Hou L."/>
            <person name="Wang C."/>
            <person name="Cao X."/>
        </authorList>
    </citation>
    <scope>NUCLEOTIDE SEQUENCE [LARGE SCALE GENOMIC DNA]</scope>
    <source>
        <strain evidence="2">3.042</strain>
    </source>
</reference>
<dbReference type="Proteomes" id="UP000002812">
    <property type="component" value="Unassembled WGS sequence"/>
</dbReference>